<dbReference type="Proteomes" id="UP000708208">
    <property type="component" value="Unassembled WGS sequence"/>
</dbReference>
<comment type="similarity">
    <text evidence="1">Belongs to the DNase II family.</text>
</comment>
<evidence type="ECO:0000256" key="2">
    <source>
        <dbReference type="ARBA" id="ARBA00022801"/>
    </source>
</evidence>
<reference evidence="5" key="1">
    <citation type="submission" date="2021-06" db="EMBL/GenBank/DDBJ databases">
        <authorList>
            <person name="Hodson N. C."/>
            <person name="Mongue J. A."/>
            <person name="Jaron S. K."/>
        </authorList>
    </citation>
    <scope>NUCLEOTIDE SEQUENCE</scope>
</reference>
<dbReference type="GO" id="GO:0004531">
    <property type="term" value="F:deoxyribonuclease II activity"/>
    <property type="evidence" value="ECO:0007669"/>
    <property type="project" value="InterPro"/>
</dbReference>
<evidence type="ECO:0000313" key="5">
    <source>
        <dbReference type="EMBL" id="CAG7723741.1"/>
    </source>
</evidence>
<keyword evidence="3" id="KW-1133">Transmembrane helix</keyword>
<keyword evidence="2" id="KW-0378">Hydrolase</keyword>
<feature type="transmembrane region" description="Helical" evidence="3">
    <location>
        <begin position="528"/>
        <end position="553"/>
    </location>
</feature>
<dbReference type="PANTHER" id="PTHR10858">
    <property type="entry name" value="DEOXYRIBONUCLEASE II"/>
    <property type="match status" value="1"/>
</dbReference>
<proteinExistence type="inferred from homology"/>
<evidence type="ECO:0000313" key="6">
    <source>
        <dbReference type="Proteomes" id="UP000708208"/>
    </source>
</evidence>
<dbReference type="CDD" id="cd09120">
    <property type="entry name" value="PLDc_DNaseII_1"/>
    <property type="match status" value="1"/>
</dbReference>
<sequence length="665" mass="76447">MAGTPSLARKTSWSIWVIFSIVFMEGNGNFLPNSAHKINQVWREESTITCRGEDGQAVDWFVAYKLAKIPDSDNPIIREGCGHALLHPGLDKWVLSTKSINDSNTAVGFSTQYIFQQEQLDRLLYLTYNDQPPDAKAVEAGGHTKGVIIANSVSGIWLQHTVPHFPSTEGKYLYPHTGAHNGQIFFCMSLNPDKIDETVAGILAITKPNIYSQSFPPIFNNVYPNLRKLLPKKRAKGRKKSRPLKSQNFNLTVGTMNFTVFAKSPKNKQEIYADWIAPTLKSNLKVQSWLNGPHPLACTLKPYTVLNIDDKKLGVSEFSTHDDHSKWAIGEKEWTCISDLNRMDHQKVRGGAALCTLDATLWSNFHDIITSLQPCPPKTQKHTSHWGRNVTQKFTMPDNSASCKLVNQGIETLMKSFTMLATVHVCQSLIVFLDRPEKSQYLSSVFLKLYHHWSVILFFGIYEFLQNIFNWCIILFYIFTVFIYMRVIGSSLKHLSSKLSACESYSELTQHRLEFHKMQLLNQLFKECCYPIVLVGHRLVVVCLTIAGSYGTLNLFHLTRTRPKLYGVYFSTTLTVMLFQYYYYKASTFVYENARAVQCFLMKNTFSDKKDERFSHIFRGLPKRCDTFFIFNQWRPPQFFKKIMFACIKMHFYLHSNVDVFQKQK</sequence>
<keyword evidence="3" id="KW-0812">Transmembrane</keyword>
<gene>
    <name evidence="5" type="ORF">AFUS01_LOCUS12808</name>
</gene>
<keyword evidence="3" id="KW-0472">Membrane</keyword>
<feature type="transmembrane region" description="Helical" evidence="3">
    <location>
        <begin position="468"/>
        <end position="488"/>
    </location>
</feature>
<organism evidence="5 6">
    <name type="scientific">Allacma fusca</name>
    <dbReference type="NCBI Taxonomy" id="39272"/>
    <lineage>
        <taxon>Eukaryota</taxon>
        <taxon>Metazoa</taxon>
        <taxon>Ecdysozoa</taxon>
        <taxon>Arthropoda</taxon>
        <taxon>Hexapoda</taxon>
        <taxon>Collembola</taxon>
        <taxon>Symphypleona</taxon>
        <taxon>Sminthuridae</taxon>
        <taxon>Allacma</taxon>
    </lineage>
</organism>
<keyword evidence="4" id="KW-0732">Signal</keyword>
<dbReference type="InterPro" id="IPR004947">
    <property type="entry name" value="DNase_II"/>
</dbReference>
<dbReference type="EMBL" id="CAJVCH010102180">
    <property type="protein sequence ID" value="CAG7723741.1"/>
    <property type="molecule type" value="Genomic_DNA"/>
</dbReference>
<dbReference type="OrthoDB" id="10261598at2759"/>
<dbReference type="GO" id="GO:0006309">
    <property type="term" value="P:apoptotic DNA fragmentation"/>
    <property type="evidence" value="ECO:0007669"/>
    <property type="project" value="TreeGrafter"/>
</dbReference>
<protein>
    <submittedName>
        <fullName evidence="5">Uncharacterized protein</fullName>
    </submittedName>
</protein>
<dbReference type="AlphaFoldDB" id="A0A8J2JT14"/>
<feature type="chain" id="PRO_5035240290" evidence="4">
    <location>
        <begin position="29"/>
        <end position="665"/>
    </location>
</feature>
<dbReference type="Pfam" id="PF03265">
    <property type="entry name" value="DNase_II"/>
    <property type="match status" value="1"/>
</dbReference>
<comment type="caution">
    <text evidence="5">The sequence shown here is derived from an EMBL/GenBank/DDBJ whole genome shotgun (WGS) entry which is preliminary data.</text>
</comment>
<name>A0A8J2JT14_9HEXA</name>
<accession>A0A8J2JT14</accession>
<keyword evidence="6" id="KW-1185">Reference proteome</keyword>
<evidence type="ECO:0000256" key="4">
    <source>
        <dbReference type="SAM" id="SignalP"/>
    </source>
</evidence>
<feature type="transmembrane region" description="Helical" evidence="3">
    <location>
        <begin position="445"/>
        <end position="462"/>
    </location>
</feature>
<evidence type="ECO:0000256" key="3">
    <source>
        <dbReference type="SAM" id="Phobius"/>
    </source>
</evidence>
<feature type="signal peptide" evidence="4">
    <location>
        <begin position="1"/>
        <end position="28"/>
    </location>
</feature>
<dbReference type="PANTHER" id="PTHR10858:SF30">
    <property type="entry name" value="CELL-DEATH-RELATED NUCLEASE 7"/>
    <property type="match status" value="1"/>
</dbReference>
<evidence type="ECO:0000256" key="1">
    <source>
        <dbReference type="ARBA" id="ARBA00007527"/>
    </source>
</evidence>
<feature type="transmembrane region" description="Helical" evidence="3">
    <location>
        <begin position="565"/>
        <end position="584"/>
    </location>
</feature>